<dbReference type="Proteomes" id="UP000593737">
    <property type="component" value="Chromosome"/>
</dbReference>
<dbReference type="KEGG" id="nkf:Nkreftii_000487"/>
<evidence type="ECO:0000313" key="1">
    <source>
        <dbReference type="EMBL" id="QPD02713.1"/>
    </source>
</evidence>
<accession>A0A7S8FBC1</accession>
<name>A0A7S8FBC1_9BACT</name>
<dbReference type="AlphaFoldDB" id="A0A7S8FBC1"/>
<sequence>MLTLTVNWSGGSTTQASIEVQGSRPEREELVRVAIDTLVEHLRHSEHAEGGDRW</sequence>
<dbReference type="EMBL" id="CP047423">
    <property type="protein sequence ID" value="QPD02713.1"/>
    <property type="molecule type" value="Genomic_DNA"/>
</dbReference>
<organism evidence="1 2">
    <name type="scientific">Candidatus Nitrospira kreftii</name>
    <dbReference type="NCBI Taxonomy" id="2652173"/>
    <lineage>
        <taxon>Bacteria</taxon>
        <taxon>Pseudomonadati</taxon>
        <taxon>Nitrospirota</taxon>
        <taxon>Nitrospiria</taxon>
        <taxon>Nitrospirales</taxon>
        <taxon>Nitrospiraceae</taxon>
        <taxon>Nitrospira</taxon>
    </lineage>
</organism>
<gene>
    <name evidence="1" type="ORF">Nkreftii_000487</name>
</gene>
<reference evidence="1 2" key="1">
    <citation type="journal article" date="2020" name="ISME J.">
        <title>Enrichment and physiological characterization of a novel comammox Nitrospira indicates ammonium inhibition of complete nitrification.</title>
        <authorList>
            <person name="Sakoula D."/>
            <person name="Koch H."/>
            <person name="Frank J."/>
            <person name="Jetten M.S.M."/>
            <person name="van Kessel M.A.H.J."/>
            <person name="Lucker S."/>
        </authorList>
    </citation>
    <scope>NUCLEOTIDE SEQUENCE [LARGE SCALE GENOMIC DNA]</scope>
    <source>
        <strain evidence="1">Comreactor17</strain>
    </source>
</reference>
<proteinExistence type="predicted"/>
<protein>
    <submittedName>
        <fullName evidence="1">Uncharacterized protein</fullName>
    </submittedName>
</protein>
<evidence type="ECO:0000313" key="2">
    <source>
        <dbReference type="Proteomes" id="UP000593737"/>
    </source>
</evidence>